<keyword evidence="3" id="KW-1185">Reference proteome</keyword>
<accession>A0ABN7YXK2</accession>
<organism evidence="2 3">
    <name type="scientific">Cupriavidus laharis</name>
    <dbReference type="NCBI Taxonomy" id="151654"/>
    <lineage>
        <taxon>Bacteria</taxon>
        <taxon>Pseudomonadati</taxon>
        <taxon>Pseudomonadota</taxon>
        <taxon>Betaproteobacteria</taxon>
        <taxon>Burkholderiales</taxon>
        <taxon>Burkholderiaceae</taxon>
        <taxon>Cupriavidus</taxon>
    </lineage>
</organism>
<dbReference type="EMBL" id="CAJZAI010000009">
    <property type="protein sequence ID" value="CAG9178058.1"/>
    <property type="molecule type" value="Genomic_DNA"/>
</dbReference>
<evidence type="ECO:0000313" key="2">
    <source>
        <dbReference type="EMBL" id="CAG9178058.1"/>
    </source>
</evidence>
<dbReference type="PANTHER" id="PTHR36121">
    <property type="entry name" value="PROTEIN SXY"/>
    <property type="match status" value="1"/>
</dbReference>
<name>A0ABN7YXK2_9BURK</name>
<dbReference type="RefSeq" id="WP_224081209.1">
    <property type="nucleotide sequence ID" value="NZ_CAJZAI010000009.1"/>
</dbReference>
<dbReference type="InterPro" id="IPR007076">
    <property type="entry name" value="TfoX_N"/>
</dbReference>
<evidence type="ECO:0000259" key="1">
    <source>
        <dbReference type="Pfam" id="PF04993"/>
    </source>
</evidence>
<dbReference type="SUPFAM" id="SSF159894">
    <property type="entry name" value="YgaC/TfoX-N like"/>
    <property type="match status" value="1"/>
</dbReference>
<dbReference type="PANTHER" id="PTHR36121:SF1">
    <property type="entry name" value="PROTEIN SXY"/>
    <property type="match status" value="1"/>
</dbReference>
<dbReference type="Proteomes" id="UP000727654">
    <property type="component" value="Unassembled WGS sequence"/>
</dbReference>
<gene>
    <name evidence="2" type="ORF">LMG23992_03640</name>
</gene>
<evidence type="ECO:0000313" key="3">
    <source>
        <dbReference type="Proteomes" id="UP000727654"/>
    </source>
</evidence>
<sequence>MAARRPDPFVEHLLELMGPLAARIGAISARRMFGGHGLFYDGLMFALVSGGQCYLKADDKTLPRFEAEGSHAFRYQSSRGEVALRHYLSLPPECLESPAAMTPWAQMAVEAALRLANQKG</sequence>
<protein>
    <recommendedName>
        <fullName evidence="1">TfoX N-terminal domain-containing protein</fullName>
    </recommendedName>
</protein>
<feature type="domain" description="TfoX N-terminal" evidence="1">
    <location>
        <begin position="22"/>
        <end position="112"/>
    </location>
</feature>
<dbReference type="InterPro" id="IPR047525">
    <property type="entry name" value="TfoX-like"/>
</dbReference>
<dbReference type="Gene3D" id="3.30.1460.30">
    <property type="entry name" value="YgaC/TfoX-N like chaperone"/>
    <property type="match status" value="1"/>
</dbReference>
<dbReference type="Pfam" id="PF04993">
    <property type="entry name" value="TfoX_N"/>
    <property type="match status" value="1"/>
</dbReference>
<comment type="caution">
    <text evidence="2">The sequence shown here is derived from an EMBL/GenBank/DDBJ whole genome shotgun (WGS) entry which is preliminary data.</text>
</comment>
<proteinExistence type="predicted"/>
<reference evidence="2 3" key="1">
    <citation type="submission" date="2021-08" db="EMBL/GenBank/DDBJ databases">
        <authorList>
            <person name="Peeters C."/>
        </authorList>
    </citation>
    <scope>NUCLEOTIDE SEQUENCE [LARGE SCALE GENOMIC DNA]</scope>
    <source>
        <strain evidence="2 3">LMG 23992</strain>
    </source>
</reference>